<protein>
    <submittedName>
        <fullName evidence="2">Uncharacterized protein</fullName>
    </submittedName>
</protein>
<proteinExistence type="predicted"/>
<accession>A0AA38HXY8</accession>
<keyword evidence="3" id="KW-1185">Reference proteome</keyword>
<dbReference type="Proteomes" id="UP001168821">
    <property type="component" value="Unassembled WGS sequence"/>
</dbReference>
<evidence type="ECO:0000256" key="1">
    <source>
        <dbReference type="SAM" id="MobiDB-lite"/>
    </source>
</evidence>
<name>A0AA38HXY8_9CUCU</name>
<gene>
    <name evidence="2" type="ORF">Zmor_023274</name>
</gene>
<sequence length="130" mass="14289">MHIIHNQKRVFHGPPRGARPSEAGPVESHSRMHFGNRLQCRSLPGHSLPEFCKPSALVFLASVVLLASYAGLDIEDERDGGQPETWSSKNYRLFAARNRICYADNIDCLRGIPSLDSQGGGASVYVSRLA</sequence>
<dbReference type="EMBL" id="JALNTZ010000007">
    <property type="protein sequence ID" value="KAJ3645633.1"/>
    <property type="molecule type" value="Genomic_DNA"/>
</dbReference>
<organism evidence="2 3">
    <name type="scientific">Zophobas morio</name>
    <dbReference type="NCBI Taxonomy" id="2755281"/>
    <lineage>
        <taxon>Eukaryota</taxon>
        <taxon>Metazoa</taxon>
        <taxon>Ecdysozoa</taxon>
        <taxon>Arthropoda</taxon>
        <taxon>Hexapoda</taxon>
        <taxon>Insecta</taxon>
        <taxon>Pterygota</taxon>
        <taxon>Neoptera</taxon>
        <taxon>Endopterygota</taxon>
        <taxon>Coleoptera</taxon>
        <taxon>Polyphaga</taxon>
        <taxon>Cucujiformia</taxon>
        <taxon>Tenebrionidae</taxon>
        <taxon>Zophobas</taxon>
    </lineage>
</organism>
<reference evidence="2" key="1">
    <citation type="journal article" date="2023" name="G3 (Bethesda)">
        <title>Whole genome assemblies of Zophobas morio and Tenebrio molitor.</title>
        <authorList>
            <person name="Kaur S."/>
            <person name="Stinson S.A."/>
            <person name="diCenzo G.C."/>
        </authorList>
    </citation>
    <scope>NUCLEOTIDE SEQUENCE</scope>
    <source>
        <strain evidence="2">QUZm001</strain>
    </source>
</reference>
<evidence type="ECO:0000313" key="2">
    <source>
        <dbReference type="EMBL" id="KAJ3645633.1"/>
    </source>
</evidence>
<dbReference type="AlphaFoldDB" id="A0AA38HXY8"/>
<evidence type="ECO:0000313" key="3">
    <source>
        <dbReference type="Proteomes" id="UP001168821"/>
    </source>
</evidence>
<feature type="region of interest" description="Disordered" evidence="1">
    <location>
        <begin position="1"/>
        <end position="28"/>
    </location>
</feature>
<comment type="caution">
    <text evidence="2">The sequence shown here is derived from an EMBL/GenBank/DDBJ whole genome shotgun (WGS) entry which is preliminary data.</text>
</comment>
<feature type="compositionally biased region" description="Basic residues" evidence="1">
    <location>
        <begin position="1"/>
        <end position="11"/>
    </location>
</feature>